<keyword evidence="4 7" id="KW-1133">Transmembrane helix</keyword>
<dbReference type="Pfam" id="PF12704">
    <property type="entry name" value="MacB_PCD"/>
    <property type="match status" value="1"/>
</dbReference>
<sequence>MKFKEYVLMALRDLSKRKGRTFLTSLGITIGTLLIVTMVGLGIGLQSFMVQTVNDEDNARSITVMPYRYFAPEDQDEMDMSTFEEDYSKKIDDELIQKIKDTDRAETVVASINYSPDALKFSDKEYSGSIQCVGYNEGANLYPDYIIERVRHDEEDDSIKPLKAGAKIEPAVGEVVIGKELLGQLNLSEEQILNNELELVVKTANGIKITPIAKKFKVVGVIDKHFTDGQKLVLSANDAAELQGYSNLQKDYMANKGYNSIEIAAKSVSDVEPLSETIKELDYASNSSIDMAKEVEDALGGINTAFAVLGGIVLVVAAIGIVNTMSMAVLERTKSIGVMKSLGADRNAIRSIFLVQSSLIGFIGGLFGIGLGSGLNSIAEMIVNSKIVEEGMGTSISVGLPWYWLLIILGFAVVIALISGIYPANRASKLDPIEALRR</sequence>
<keyword evidence="5 7" id="KW-0472">Membrane</keyword>
<feature type="transmembrane region" description="Helical" evidence="7">
    <location>
        <begin position="402"/>
        <end position="422"/>
    </location>
</feature>
<evidence type="ECO:0000313" key="10">
    <source>
        <dbReference type="EMBL" id="PRR84635.1"/>
    </source>
</evidence>
<evidence type="ECO:0000259" key="9">
    <source>
        <dbReference type="Pfam" id="PF12704"/>
    </source>
</evidence>
<evidence type="ECO:0000313" key="11">
    <source>
        <dbReference type="Proteomes" id="UP000239471"/>
    </source>
</evidence>
<evidence type="ECO:0000256" key="6">
    <source>
        <dbReference type="ARBA" id="ARBA00038076"/>
    </source>
</evidence>
<evidence type="ECO:0000256" key="5">
    <source>
        <dbReference type="ARBA" id="ARBA00023136"/>
    </source>
</evidence>
<dbReference type="PANTHER" id="PTHR30572:SF4">
    <property type="entry name" value="ABC TRANSPORTER PERMEASE YTRF"/>
    <property type="match status" value="1"/>
</dbReference>
<dbReference type="PANTHER" id="PTHR30572">
    <property type="entry name" value="MEMBRANE COMPONENT OF TRANSPORTER-RELATED"/>
    <property type="match status" value="1"/>
</dbReference>
<feature type="domain" description="MacB-like periplasmic core" evidence="9">
    <location>
        <begin position="21"/>
        <end position="280"/>
    </location>
</feature>
<evidence type="ECO:0000256" key="2">
    <source>
        <dbReference type="ARBA" id="ARBA00022475"/>
    </source>
</evidence>
<comment type="caution">
    <text evidence="10">The sequence shown here is derived from an EMBL/GenBank/DDBJ whole genome shotgun (WGS) entry which is preliminary data.</text>
</comment>
<dbReference type="RefSeq" id="WP_106058211.1">
    <property type="nucleotide sequence ID" value="NZ_PVXQ01000001.1"/>
</dbReference>
<dbReference type="Proteomes" id="UP000239471">
    <property type="component" value="Unassembled WGS sequence"/>
</dbReference>
<dbReference type="EMBL" id="PVXQ01000001">
    <property type="protein sequence ID" value="PRR84635.1"/>
    <property type="molecule type" value="Genomic_DNA"/>
</dbReference>
<dbReference type="InterPro" id="IPR003838">
    <property type="entry name" value="ABC3_permease_C"/>
</dbReference>
<dbReference type="InterPro" id="IPR050250">
    <property type="entry name" value="Macrolide_Exporter_MacB"/>
</dbReference>
<dbReference type="OrthoDB" id="9770099at2"/>
<dbReference type="AlphaFoldDB" id="A0A2T0BL80"/>
<feature type="domain" description="ABC3 transporter permease C-terminal" evidence="8">
    <location>
        <begin position="308"/>
        <end position="432"/>
    </location>
</feature>
<keyword evidence="2" id="KW-1003">Cell membrane</keyword>
<feature type="transmembrane region" description="Helical" evidence="7">
    <location>
        <begin position="21"/>
        <end position="45"/>
    </location>
</feature>
<dbReference type="InterPro" id="IPR025857">
    <property type="entry name" value="MacB_PCD"/>
</dbReference>
<evidence type="ECO:0000256" key="4">
    <source>
        <dbReference type="ARBA" id="ARBA00022989"/>
    </source>
</evidence>
<feature type="transmembrane region" description="Helical" evidence="7">
    <location>
        <begin position="305"/>
        <end position="330"/>
    </location>
</feature>
<reference evidence="10 11" key="1">
    <citation type="submission" date="2018-03" db="EMBL/GenBank/DDBJ databases">
        <title>Genome sequence of Clostridium vincentii DSM 10228.</title>
        <authorList>
            <person name="Poehlein A."/>
            <person name="Daniel R."/>
        </authorList>
    </citation>
    <scope>NUCLEOTIDE SEQUENCE [LARGE SCALE GENOMIC DNA]</scope>
    <source>
        <strain evidence="10 11">DSM 10228</strain>
    </source>
</reference>
<evidence type="ECO:0000256" key="7">
    <source>
        <dbReference type="SAM" id="Phobius"/>
    </source>
</evidence>
<comment type="similarity">
    <text evidence="6">Belongs to the ABC-4 integral membrane protein family.</text>
</comment>
<keyword evidence="3 7" id="KW-0812">Transmembrane</keyword>
<dbReference type="Pfam" id="PF02687">
    <property type="entry name" value="FtsX"/>
    <property type="match status" value="1"/>
</dbReference>
<gene>
    <name evidence="10" type="primary">ytrF_3</name>
    <name evidence="10" type="ORF">CLVI_01580</name>
</gene>
<evidence type="ECO:0000256" key="3">
    <source>
        <dbReference type="ARBA" id="ARBA00022692"/>
    </source>
</evidence>
<feature type="transmembrane region" description="Helical" evidence="7">
    <location>
        <begin position="351"/>
        <end position="371"/>
    </location>
</feature>
<keyword evidence="11" id="KW-1185">Reference proteome</keyword>
<organism evidence="10 11">
    <name type="scientific">Clostridium vincentii</name>
    <dbReference type="NCBI Taxonomy" id="52704"/>
    <lineage>
        <taxon>Bacteria</taxon>
        <taxon>Bacillati</taxon>
        <taxon>Bacillota</taxon>
        <taxon>Clostridia</taxon>
        <taxon>Eubacteriales</taxon>
        <taxon>Clostridiaceae</taxon>
        <taxon>Clostridium</taxon>
    </lineage>
</organism>
<protein>
    <submittedName>
        <fullName evidence="10">ABC transporter permease YtrF</fullName>
    </submittedName>
</protein>
<evidence type="ECO:0000259" key="8">
    <source>
        <dbReference type="Pfam" id="PF02687"/>
    </source>
</evidence>
<accession>A0A2T0BL80</accession>
<comment type="subcellular location">
    <subcellularLocation>
        <location evidence="1">Cell membrane</location>
        <topology evidence="1">Multi-pass membrane protein</topology>
    </subcellularLocation>
</comment>
<name>A0A2T0BL80_9CLOT</name>
<dbReference type="GO" id="GO:0022857">
    <property type="term" value="F:transmembrane transporter activity"/>
    <property type="evidence" value="ECO:0007669"/>
    <property type="project" value="TreeGrafter"/>
</dbReference>
<proteinExistence type="inferred from homology"/>
<evidence type="ECO:0000256" key="1">
    <source>
        <dbReference type="ARBA" id="ARBA00004651"/>
    </source>
</evidence>
<dbReference type="GO" id="GO:0005886">
    <property type="term" value="C:plasma membrane"/>
    <property type="evidence" value="ECO:0007669"/>
    <property type="project" value="UniProtKB-SubCell"/>
</dbReference>